<dbReference type="Proteomes" id="UP000324222">
    <property type="component" value="Unassembled WGS sequence"/>
</dbReference>
<evidence type="ECO:0000256" key="1">
    <source>
        <dbReference type="SAM" id="MobiDB-lite"/>
    </source>
</evidence>
<dbReference type="OrthoDB" id="6756650at2759"/>
<dbReference type="SUPFAM" id="SSF56219">
    <property type="entry name" value="DNase I-like"/>
    <property type="match status" value="1"/>
</dbReference>
<name>A0A5B7FHN6_PORTR</name>
<feature type="region of interest" description="Disordered" evidence="1">
    <location>
        <begin position="112"/>
        <end position="148"/>
    </location>
</feature>
<accession>A0A5B7FHN6</accession>
<feature type="compositionally biased region" description="Basic residues" evidence="1">
    <location>
        <begin position="137"/>
        <end position="147"/>
    </location>
</feature>
<dbReference type="EMBL" id="VSRR010006501">
    <property type="protein sequence ID" value="MPC44936.1"/>
    <property type="molecule type" value="Genomic_DNA"/>
</dbReference>
<keyword evidence="3" id="KW-1185">Reference proteome</keyword>
<evidence type="ECO:0000313" key="3">
    <source>
        <dbReference type="Proteomes" id="UP000324222"/>
    </source>
</evidence>
<evidence type="ECO:0000313" key="2">
    <source>
        <dbReference type="EMBL" id="MPC44936.1"/>
    </source>
</evidence>
<proteinExistence type="predicted"/>
<reference evidence="2 3" key="1">
    <citation type="submission" date="2019-05" db="EMBL/GenBank/DDBJ databases">
        <title>Another draft genome of Portunus trituberculatus and its Hox gene families provides insights of decapod evolution.</title>
        <authorList>
            <person name="Jeong J.-H."/>
            <person name="Song I."/>
            <person name="Kim S."/>
            <person name="Choi T."/>
            <person name="Kim D."/>
            <person name="Ryu S."/>
            <person name="Kim W."/>
        </authorList>
    </citation>
    <scope>NUCLEOTIDE SEQUENCE [LARGE SCALE GENOMIC DNA]</scope>
    <source>
        <tissue evidence="2">Muscle</tissue>
    </source>
</reference>
<dbReference type="AlphaFoldDB" id="A0A5B7FHN6"/>
<gene>
    <name evidence="2" type="ORF">E2C01_038618</name>
</gene>
<dbReference type="Gene3D" id="3.60.10.10">
    <property type="entry name" value="Endonuclease/exonuclease/phosphatase"/>
    <property type="match status" value="1"/>
</dbReference>
<organism evidence="2 3">
    <name type="scientific">Portunus trituberculatus</name>
    <name type="common">Swimming crab</name>
    <name type="synonym">Neptunus trituberculatus</name>
    <dbReference type="NCBI Taxonomy" id="210409"/>
    <lineage>
        <taxon>Eukaryota</taxon>
        <taxon>Metazoa</taxon>
        <taxon>Ecdysozoa</taxon>
        <taxon>Arthropoda</taxon>
        <taxon>Crustacea</taxon>
        <taxon>Multicrustacea</taxon>
        <taxon>Malacostraca</taxon>
        <taxon>Eumalacostraca</taxon>
        <taxon>Eucarida</taxon>
        <taxon>Decapoda</taxon>
        <taxon>Pleocyemata</taxon>
        <taxon>Brachyura</taxon>
        <taxon>Eubrachyura</taxon>
        <taxon>Portunoidea</taxon>
        <taxon>Portunidae</taxon>
        <taxon>Portuninae</taxon>
        <taxon>Portunus</taxon>
    </lineage>
</organism>
<evidence type="ECO:0008006" key="4">
    <source>
        <dbReference type="Google" id="ProtNLM"/>
    </source>
</evidence>
<sequence>MTSEPQRLQWRCPGFAVNIAKDLDTRQKGAELMLLTDGRRKFFDARRRCFSVRKKGSGGSWRMAWAGSSNINPHRPSQPLPSLHFGNIPSHSRLFSPFSALSSPQLCNHSLGSPSAGMRLPNRLAPNKSCPSATPRSHTHTARRGKGRSSSCLTVVMANVRGLRTNVGDLTHNFALRHGADVVAVTETWLTGEVEPTFGKVPGFSHWIRKDKENRAGGRWQPALGTASKPRNLRQGRAPLDFLTEELDTLLLRHQCSHMMVVGDLNCHLEQSAYDDLLEVQGLTNHVTFPTHMRGGMLDPVLSDLPETSIRFHQLEPVGSSDHYAVLARVELNATREDTVPRTIWL</sequence>
<dbReference type="InterPro" id="IPR036691">
    <property type="entry name" value="Endo/exonu/phosph_ase_sf"/>
</dbReference>
<protein>
    <recommendedName>
        <fullName evidence="4">Endonuclease/exonuclease/phosphatase domain-containing protein</fullName>
    </recommendedName>
</protein>
<comment type="caution">
    <text evidence="2">The sequence shown here is derived from an EMBL/GenBank/DDBJ whole genome shotgun (WGS) entry which is preliminary data.</text>
</comment>